<dbReference type="InterPro" id="IPR011322">
    <property type="entry name" value="N-reg_PII-like_a/b"/>
</dbReference>
<dbReference type="PANTHER" id="PTHR30115:SF11">
    <property type="entry name" value="NITROGEN REGULATORY PROTEIN P-II HOMOLOG"/>
    <property type="match status" value="1"/>
</dbReference>
<organism evidence="2 3">
    <name type="scientific">Mariprofundus ferrooxydans PV-1</name>
    <dbReference type="NCBI Taxonomy" id="314345"/>
    <lineage>
        <taxon>Bacteria</taxon>
        <taxon>Pseudomonadati</taxon>
        <taxon>Pseudomonadota</taxon>
        <taxon>Candidatius Mariprofundia</taxon>
        <taxon>Mariprofundales</taxon>
        <taxon>Mariprofundaceae</taxon>
        <taxon>Mariprofundus</taxon>
    </lineage>
</organism>
<evidence type="ECO:0000313" key="3">
    <source>
        <dbReference type="Proteomes" id="UP000005297"/>
    </source>
</evidence>
<proteinExistence type="predicted"/>
<dbReference type="EMBL" id="AATS01000003">
    <property type="protein sequence ID" value="EAU55191.1"/>
    <property type="molecule type" value="Genomic_DNA"/>
</dbReference>
<dbReference type="InterPro" id="IPR015867">
    <property type="entry name" value="N-reg_PII/ATP_PRibTrfase_C"/>
</dbReference>
<reference evidence="2 3" key="1">
    <citation type="submission" date="2006-09" db="EMBL/GenBank/DDBJ databases">
        <authorList>
            <person name="Emerson D."/>
            <person name="Ferriera S."/>
            <person name="Johnson J."/>
            <person name="Kravitz S."/>
            <person name="Halpern A."/>
            <person name="Remington K."/>
            <person name="Beeson K."/>
            <person name="Tran B."/>
            <person name="Rogers Y.-H."/>
            <person name="Friedman R."/>
            <person name="Venter J.C."/>
        </authorList>
    </citation>
    <scope>NUCLEOTIDE SEQUENCE [LARGE SCALE GENOMIC DNA]</scope>
    <source>
        <strain evidence="2 3">PV-1</strain>
    </source>
</reference>
<dbReference type="SMART" id="SM00938">
    <property type="entry name" value="P-II"/>
    <property type="match status" value="1"/>
</dbReference>
<dbReference type="GO" id="GO:0006808">
    <property type="term" value="P:regulation of nitrogen utilization"/>
    <property type="evidence" value="ECO:0007669"/>
    <property type="project" value="InterPro"/>
</dbReference>
<dbReference type="PANTHER" id="PTHR30115">
    <property type="entry name" value="NITROGEN REGULATORY PROTEIN P-II"/>
    <property type="match status" value="1"/>
</dbReference>
<dbReference type="GO" id="GO:0005829">
    <property type="term" value="C:cytosol"/>
    <property type="evidence" value="ECO:0007669"/>
    <property type="project" value="TreeGrafter"/>
</dbReference>
<keyword evidence="1" id="KW-0597">Phosphoprotein</keyword>
<dbReference type="HOGENOM" id="CLU_082268_4_0_0"/>
<dbReference type="PRINTS" id="PR00340">
    <property type="entry name" value="PIIGLNB"/>
</dbReference>
<name>Q0F1K0_9PROT</name>
<keyword evidence="3" id="KW-1185">Reference proteome</keyword>
<dbReference type="PROSITE" id="PS51343">
    <property type="entry name" value="PII_GLNB_DOM"/>
    <property type="match status" value="1"/>
</dbReference>
<protein>
    <submittedName>
        <fullName evidence="2">Nitrogen regulatory protein PII</fullName>
    </submittedName>
</protein>
<evidence type="ECO:0000256" key="1">
    <source>
        <dbReference type="PIRSR" id="PIRSR602187-50"/>
    </source>
</evidence>
<dbReference type="GO" id="GO:0030234">
    <property type="term" value="F:enzyme regulator activity"/>
    <property type="evidence" value="ECO:0007669"/>
    <property type="project" value="InterPro"/>
</dbReference>
<gene>
    <name evidence="2" type="ORF">SPV1_10681</name>
</gene>
<dbReference type="OrthoDB" id="4943957at2"/>
<dbReference type="Proteomes" id="UP000005297">
    <property type="component" value="Unassembled WGS sequence"/>
</dbReference>
<dbReference type="Pfam" id="PF00543">
    <property type="entry name" value="P-II"/>
    <property type="match status" value="1"/>
</dbReference>
<comment type="caution">
    <text evidence="2">The sequence shown here is derived from an EMBL/GenBank/DDBJ whole genome shotgun (WGS) entry which is preliminary data.</text>
</comment>
<sequence length="109" mass="12293">MKYKKVMAIIISEKLEEVEKALNAMHVSGLSVTQVRGYGEYHNFYRHDMTCRHARIEIFCQTSEANAIARCIMDAAHTGMSGDGIVGILPVEQFYHIRTRSEPCVDSAD</sequence>
<dbReference type="InParanoid" id="Q0F1K0"/>
<dbReference type="SUPFAM" id="SSF54913">
    <property type="entry name" value="GlnB-like"/>
    <property type="match status" value="1"/>
</dbReference>
<dbReference type="GO" id="GO:0005524">
    <property type="term" value="F:ATP binding"/>
    <property type="evidence" value="ECO:0007669"/>
    <property type="project" value="TreeGrafter"/>
</dbReference>
<dbReference type="eggNOG" id="COG0347">
    <property type="taxonomic scope" value="Bacteria"/>
</dbReference>
<dbReference type="AlphaFoldDB" id="Q0F1K0"/>
<accession>Q0F1K0</accession>
<feature type="modified residue" description="O-UMP-tyrosine" evidence="1">
    <location>
        <position position="45"/>
    </location>
</feature>
<dbReference type="InterPro" id="IPR002187">
    <property type="entry name" value="N-reg_PII"/>
</dbReference>
<dbReference type="Gene3D" id="3.30.70.120">
    <property type="match status" value="1"/>
</dbReference>
<evidence type="ECO:0000313" key="2">
    <source>
        <dbReference type="EMBL" id="EAU55191.1"/>
    </source>
</evidence>
<dbReference type="RefSeq" id="WP_009849654.1">
    <property type="nucleotide sequence ID" value="NZ_DS022294.1"/>
</dbReference>